<dbReference type="EMBL" id="LLXE01000031">
    <property type="protein sequence ID" value="KUM65202.1"/>
    <property type="molecule type" value="Genomic_DNA"/>
</dbReference>
<feature type="region of interest" description="Disordered" evidence="1">
    <location>
        <begin position="1"/>
        <end position="23"/>
    </location>
</feature>
<proteinExistence type="predicted"/>
<gene>
    <name evidence="2" type="ORF">ACN42_g1840</name>
</gene>
<protein>
    <submittedName>
        <fullName evidence="2">Uncharacterized protein</fullName>
    </submittedName>
</protein>
<organism evidence="2 3">
    <name type="scientific">Penicillium freii</name>
    <dbReference type="NCBI Taxonomy" id="48697"/>
    <lineage>
        <taxon>Eukaryota</taxon>
        <taxon>Fungi</taxon>
        <taxon>Dikarya</taxon>
        <taxon>Ascomycota</taxon>
        <taxon>Pezizomycotina</taxon>
        <taxon>Eurotiomycetes</taxon>
        <taxon>Eurotiomycetidae</taxon>
        <taxon>Eurotiales</taxon>
        <taxon>Aspergillaceae</taxon>
        <taxon>Penicillium</taxon>
    </lineage>
</organism>
<reference evidence="2 3" key="1">
    <citation type="submission" date="2015-10" db="EMBL/GenBank/DDBJ databases">
        <title>Genome sequencing of Penicillium freii.</title>
        <authorList>
            <person name="Nguyen H.D."/>
            <person name="Visagie C.M."/>
            <person name="Seifert K.A."/>
        </authorList>
    </citation>
    <scope>NUCLEOTIDE SEQUENCE [LARGE SCALE GENOMIC DNA]</scope>
    <source>
        <strain evidence="2 3">DAOM 242723</strain>
    </source>
</reference>
<keyword evidence="3" id="KW-1185">Reference proteome</keyword>
<sequence>MYDDKIDDHDNDPPELGGYVSHTRASPVEGVNCFAKTVNSRDFRETWTGRKLKQGLQEPGYRRSTRTKPVER</sequence>
<feature type="region of interest" description="Disordered" evidence="1">
    <location>
        <begin position="50"/>
        <end position="72"/>
    </location>
</feature>
<comment type="caution">
    <text evidence="2">The sequence shown here is derived from an EMBL/GenBank/DDBJ whole genome shotgun (WGS) entry which is preliminary data.</text>
</comment>
<feature type="compositionally biased region" description="Basic and acidic residues" evidence="1">
    <location>
        <begin position="1"/>
        <end position="12"/>
    </location>
</feature>
<evidence type="ECO:0000313" key="2">
    <source>
        <dbReference type="EMBL" id="KUM65202.1"/>
    </source>
</evidence>
<evidence type="ECO:0000256" key="1">
    <source>
        <dbReference type="SAM" id="MobiDB-lite"/>
    </source>
</evidence>
<dbReference type="AlphaFoldDB" id="A0A101MR98"/>
<dbReference type="Proteomes" id="UP000055045">
    <property type="component" value="Unassembled WGS sequence"/>
</dbReference>
<evidence type="ECO:0000313" key="3">
    <source>
        <dbReference type="Proteomes" id="UP000055045"/>
    </source>
</evidence>
<name>A0A101MR98_PENFR</name>
<accession>A0A101MR98</accession>